<accession>A0A3F3PIV2</accession>
<dbReference type="Proteomes" id="UP000253729">
    <property type="component" value="Unassembled WGS sequence"/>
</dbReference>
<reference evidence="1 2" key="1">
    <citation type="submission" date="2018-07" db="EMBL/GenBank/DDBJ databases">
        <title>The genomes of Aspergillus section Nigri reveals drivers in fungal speciation.</title>
        <authorList>
            <consortium name="DOE Joint Genome Institute"/>
            <person name="Vesth T.C."/>
            <person name="Nybo J."/>
            <person name="Theobald S."/>
            <person name="Brandl J."/>
            <person name="Frisvad J.C."/>
            <person name="Nielsen K.F."/>
            <person name="Lyhne E.K."/>
            <person name="Kogle M.E."/>
            <person name="Kuo A."/>
            <person name="Riley R."/>
            <person name="Clum A."/>
            <person name="Nolan M."/>
            <person name="Lipzen A."/>
            <person name="Salamov A."/>
            <person name="Henrissat B."/>
            <person name="Wiebenga A."/>
            <person name="De vries R.P."/>
            <person name="Grigoriev I.V."/>
            <person name="Mortensen U.H."/>
            <person name="Andersen M.R."/>
            <person name="Baker S.E."/>
        </authorList>
    </citation>
    <scope>NUCLEOTIDE SEQUENCE [LARGE SCALE GENOMIC DNA]</scope>
    <source>
        <strain evidence="1 2">CBS 139.54b</strain>
    </source>
</reference>
<gene>
    <name evidence="1" type="ORF">BDQ94DRAFT_164113</name>
</gene>
<dbReference type="EMBL" id="KZ852112">
    <property type="protein sequence ID" value="RDH26859.1"/>
    <property type="molecule type" value="Genomic_DNA"/>
</dbReference>
<organism evidence="1 2">
    <name type="scientific">Aspergillus welwitschiae</name>
    <dbReference type="NCBI Taxonomy" id="1341132"/>
    <lineage>
        <taxon>Eukaryota</taxon>
        <taxon>Fungi</taxon>
        <taxon>Dikarya</taxon>
        <taxon>Ascomycota</taxon>
        <taxon>Pezizomycotina</taxon>
        <taxon>Eurotiomycetes</taxon>
        <taxon>Eurotiomycetidae</taxon>
        <taxon>Eurotiales</taxon>
        <taxon>Aspergillaceae</taxon>
        <taxon>Aspergillus</taxon>
        <taxon>Aspergillus subgen. Circumdati</taxon>
    </lineage>
</organism>
<dbReference type="AlphaFoldDB" id="A0A3F3PIV2"/>
<dbReference type="RefSeq" id="XP_026619881.1">
    <property type="nucleotide sequence ID" value="XM_026769910.1"/>
</dbReference>
<sequence length="93" mass="10449">MKPGELQPPRSVVFSGFSPYGIKAHIPITRGLTLIQPARETTRTITVSVSYVQRLFGVVDVPYNFELFPSLFPGFIFKKARTKDVSSTFTRLV</sequence>
<evidence type="ECO:0000313" key="2">
    <source>
        <dbReference type="Proteomes" id="UP000253729"/>
    </source>
</evidence>
<dbReference type="GeneID" id="38138266"/>
<name>A0A3F3PIV2_9EURO</name>
<protein>
    <submittedName>
        <fullName evidence="1">Uncharacterized protein</fullName>
    </submittedName>
</protein>
<evidence type="ECO:0000313" key="1">
    <source>
        <dbReference type="EMBL" id="RDH26859.1"/>
    </source>
</evidence>
<keyword evidence="2" id="KW-1185">Reference proteome</keyword>
<proteinExistence type="predicted"/>